<keyword evidence="2" id="KW-1185">Reference proteome</keyword>
<proteinExistence type="predicted"/>
<comment type="caution">
    <text evidence="1">The sequence shown here is derived from an EMBL/GenBank/DDBJ whole genome shotgun (WGS) entry which is preliminary data.</text>
</comment>
<dbReference type="EMBL" id="AWSE01000018">
    <property type="protein sequence ID" value="ERH25504.1"/>
    <property type="molecule type" value="Genomic_DNA"/>
</dbReference>
<organism evidence="1 2">
    <name type="scientific">Actinomyces johnsonii F0542</name>
    <dbReference type="NCBI Taxonomy" id="1321818"/>
    <lineage>
        <taxon>Bacteria</taxon>
        <taxon>Bacillati</taxon>
        <taxon>Actinomycetota</taxon>
        <taxon>Actinomycetes</taxon>
        <taxon>Actinomycetales</taxon>
        <taxon>Actinomycetaceae</taxon>
        <taxon>Actinomyces</taxon>
    </lineage>
</organism>
<evidence type="ECO:0000313" key="2">
    <source>
        <dbReference type="Proteomes" id="UP000016536"/>
    </source>
</evidence>
<protein>
    <submittedName>
        <fullName evidence="1">Uncharacterized protein</fullName>
    </submittedName>
</protein>
<dbReference type="AlphaFoldDB" id="U1QVF7"/>
<reference evidence="1 2" key="1">
    <citation type="submission" date="2013-08" db="EMBL/GenBank/DDBJ databases">
        <authorList>
            <person name="Weinstock G."/>
            <person name="Sodergren E."/>
            <person name="Wylie T."/>
            <person name="Fulton L."/>
            <person name="Fulton R."/>
            <person name="Fronick C."/>
            <person name="O'Laughlin M."/>
            <person name="Godfrey J."/>
            <person name="Miner T."/>
            <person name="Herter B."/>
            <person name="Appelbaum E."/>
            <person name="Cordes M."/>
            <person name="Lek S."/>
            <person name="Wollam A."/>
            <person name="Pepin K.H."/>
            <person name="Palsikar V.B."/>
            <person name="Mitreva M."/>
            <person name="Wilson R.K."/>
        </authorList>
    </citation>
    <scope>NUCLEOTIDE SEQUENCE [LARGE SCALE GENOMIC DNA]</scope>
    <source>
        <strain evidence="1 2">F0542</strain>
    </source>
</reference>
<evidence type="ECO:0000313" key="1">
    <source>
        <dbReference type="EMBL" id="ERH25504.1"/>
    </source>
</evidence>
<dbReference type="Proteomes" id="UP000016536">
    <property type="component" value="Unassembled WGS sequence"/>
</dbReference>
<gene>
    <name evidence="1" type="ORF">HMPREF1979_00429</name>
</gene>
<sequence length="49" mass="5427">MGDRLNAPSGAGCFLTPCLWEWRRCATPWGQERHRLRKHPAGPAGTAPI</sequence>
<name>U1QVF7_9ACTO</name>
<accession>U1QVF7</accession>
<dbReference type="HOGENOM" id="CLU_3131379_0_0_11"/>